<proteinExistence type="predicted"/>
<evidence type="ECO:0000313" key="2">
    <source>
        <dbReference type="EMBL" id="RDB30134.1"/>
    </source>
</evidence>
<gene>
    <name evidence="2" type="ORF">Hypma_013982</name>
</gene>
<accession>A0A369KEH0</accession>
<dbReference type="InParanoid" id="A0A369KEH0"/>
<reference evidence="2" key="1">
    <citation type="submission" date="2018-04" db="EMBL/GenBank/DDBJ databases">
        <title>Whole genome sequencing of Hypsizygus marmoreus.</title>
        <authorList>
            <person name="Choi I.-G."/>
            <person name="Min B."/>
            <person name="Kim J.-G."/>
            <person name="Kim S."/>
            <person name="Oh Y.-L."/>
            <person name="Kong W.-S."/>
            <person name="Park H."/>
            <person name="Jeong J."/>
            <person name="Song E.-S."/>
        </authorList>
    </citation>
    <scope>NUCLEOTIDE SEQUENCE [LARGE SCALE GENOMIC DNA]</scope>
    <source>
        <strain evidence="2">51987-8</strain>
    </source>
</reference>
<comment type="caution">
    <text evidence="2">The sequence shown here is derived from an EMBL/GenBank/DDBJ whole genome shotgun (WGS) entry which is preliminary data.</text>
</comment>
<organism evidence="2 3">
    <name type="scientific">Hypsizygus marmoreus</name>
    <name type="common">White beech mushroom</name>
    <name type="synonym">Agaricus marmoreus</name>
    <dbReference type="NCBI Taxonomy" id="39966"/>
    <lineage>
        <taxon>Eukaryota</taxon>
        <taxon>Fungi</taxon>
        <taxon>Dikarya</taxon>
        <taxon>Basidiomycota</taxon>
        <taxon>Agaricomycotina</taxon>
        <taxon>Agaricomycetes</taxon>
        <taxon>Agaricomycetidae</taxon>
        <taxon>Agaricales</taxon>
        <taxon>Tricholomatineae</taxon>
        <taxon>Lyophyllaceae</taxon>
        <taxon>Hypsizygus</taxon>
    </lineage>
</organism>
<feature type="region of interest" description="Disordered" evidence="1">
    <location>
        <begin position="1"/>
        <end position="36"/>
    </location>
</feature>
<evidence type="ECO:0000313" key="3">
    <source>
        <dbReference type="Proteomes" id="UP000076154"/>
    </source>
</evidence>
<dbReference type="AlphaFoldDB" id="A0A369KEH0"/>
<sequence length="70" mass="7998">MEGIGLRAGTPRWTRPSSHPSRTPDPFDHPRRHRTRRSEKCAAIWRIGSRLGVEFCIHTFGNSFPNAKSL</sequence>
<evidence type="ECO:0000256" key="1">
    <source>
        <dbReference type="SAM" id="MobiDB-lite"/>
    </source>
</evidence>
<protein>
    <submittedName>
        <fullName evidence="2">Uncharacterized protein</fullName>
    </submittedName>
</protein>
<dbReference type="Proteomes" id="UP000076154">
    <property type="component" value="Unassembled WGS sequence"/>
</dbReference>
<keyword evidence="3" id="KW-1185">Reference proteome</keyword>
<dbReference type="EMBL" id="LUEZ02000009">
    <property type="protein sequence ID" value="RDB30134.1"/>
    <property type="molecule type" value="Genomic_DNA"/>
</dbReference>
<name>A0A369KEH0_HYPMA</name>